<sequence>MVISTCPTSEYSNRTEQPLEFGVLGFYYDLGFRLMRTVIDTADGRFAKQISNLYYNSSTTLNVLKKDVFFNITLTVVIIISLLLALSFWVASILSCGKNIVTGKRSSGTDTLVLAFSSLTMCICVTSLAVYCFTSSVNVIRNGHVTALVDIERAYESVNNFVADSANTTLCMFDERRPNLEQTFASMVVNTSKKLDDFRERFACRNIETVFASKKKLLETLRELENLTGKPISQDFTKIASANRKTQTVLGTLNISRSDATAGVNFLNVLEEGLSAMAKHYRNGEIRMNSDLDSYRLLINDVNTKYIEGKLAKIRQLRGSPKPSRSTCRDVIKLCVGYRFCIDTLTSQLTLSKTLN</sequence>
<keyword evidence="3" id="KW-1185">Reference proteome</keyword>
<proteinExistence type="predicted"/>
<name>A0A016TH35_9BILA</name>
<gene>
    <name evidence="2" type="primary">Acey_s0103.g3538</name>
    <name evidence="2" type="ORF">Y032_0103g3538</name>
</gene>
<organism evidence="2 3">
    <name type="scientific">Ancylostoma ceylanicum</name>
    <dbReference type="NCBI Taxonomy" id="53326"/>
    <lineage>
        <taxon>Eukaryota</taxon>
        <taxon>Metazoa</taxon>
        <taxon>Ecdysozoa</taxon>
        <taxon>Nematoda</taxon>
        <taxon>Chromadorea</taxon>
        <taxon>Rhabditida</taxon>
        <taxon>Rhabditina</taxon>
        <taxon>Rhabditomorpha</taxon>
        <taxon>Strongyloidea</taxon>
        <taxon>Ancylostomatidae</taxon>
        <taxon>Ancylostomatinae</taxon>
        <taxon>Ancylostoma</taxon>
    </lineage>
</organism>
<evidence type="ECO:0000313" key="3">
    <source>
        <dbReference type="Proteomes" id="UP000024635"/>
    </source>
</evidence>
<feature type="transmembrane region" description="Helical" evidence="1">
    <location>
        <begin position="68"/>
        <end position="91"/>
    </location>
</feature>
<dbReference type="EMBL" id="JARK01001439">
    <property type="protein sequence ID" value="EYC01918.1"/>
    <property type="molecule type" value="Genomic_DNA"/>
</dbReference>
<evidence type="ECO:0000256" key="1">
    <source>
        <dbReference type="SAM" id="Phobius"/>
    </source>
</evidence>
<evidence type="ECO:0000313" key="2">
    <source>
        <dbReference type="EMBL" id="EYC01918.1"/>
    </source>
</evidence>
<dbReference type="Proteomes" id="UP000024635">
    <property type="component" value="Unassembled WGS sequence"/>
</dbReference>
<protein>
    <submittedName>
        <fullName evidence="2">Uncharacterized protein</fullName>
    </submittedName>
</protein>
<reference evidence="3" key="1">
    <citation type="journal article" date="2015" name="Nat. Genet.">
        <title>The genome and transcriptome of the zoonotic hookworm Ancylostoma ceylanicum identify infection-specific gene families.</title>
        <authorList>
            <person name="Schwarz E.M."/>
            <person name="Hu Y."/>
            <person name="Antoshechkin I."/>
            <person name="Miller M.M."/>
            <person name="Sternberg P.W."/>
            <person name="Aroian R.V."/>
        </authorList>
    </citation>
    <scope>NUCLEOTIDE SEQUENCE</scope>
    <source>
        <strain evidence="3">HY135</strain>
    </source>
</reference>
<feature type="transmembrane region" description="Helical" evidence="1">
    <location>
        <begin position="112"/>
        <end position="131"/>
    </location>
</feature>
<keyword evidence="1" id="KW-0472">Membrane</keyword>
<accession>A0A016TH35</accession>
<keyword evidence="1" id="KW-0812">Transmembrane</keyword>
<keyword evidence="1" id="KW-1133">Transmembrane helix</keyword>
<dbReference type="AlphaFoldDB" id="A0A016TH35"/>
<comment type="caution">
    <text evidence="2">The sequence shown here is derived from an EMBL/GenBank/DDBJ whole genome shotgun (WGS) entry which is preliminary data.</text>
</comment>